<evidence type="ECO:0000313" key="1">
    <source>
        <dbReference type="EMBL" id="KAL1267279.1"/>
    </source>
</evidence>
<reference evidence="1 2" key="1">
    <citation type="submission" date="2023-09" db="EMBL/GenBank/DDBJ databases">
        <authorList>
            <person name="Wang M."/>
        </authorList>
    </citation>
    <scope>NUCLEOTIDE SEQUENCE [LARGE SCALE GENOMIC DNA]</scope>
    <source>
        <strain evidence="1">GT-2023</strain>
        <tissue evidence="1">Liver</tissue>
    </source>
</reference>
<dbReference type="Proteomes" id="UP001558613">
    <property type="component" value="Unassembled WGS sequence"/>
</dbReference>
<keyword evidence="2" id="KW-1185">Reference proteome</keyword>
<name>A0ABR3MRM5_9TELE</name>
<organism evidence="1 2">
    <name type="scientific">Cirrhinus molitorella</name>
    <name type="common">mud carp</name>
    <dbReference type="NCBI Taxonomy" id="172907"/>
    <lineage>
        <taxon>Eukaryota</taxon>
        <taxon>Metazoa</taxon>
        <taxon>Chordata</taxon>
        <taxon>Craniata</taxon>
        <taxon>Vertebrata</taxon>
        <taxon>Euteleostomi</taxon>
        <taxon>Actinopterygii</taxon>
        <taxon>Neopterygii</taxon>
        <taxon>Teleostei</taxon>
        <taxon>Ostariophysi</taxon>
        <taxon>Cypriniformes</taxon>
        <taxon>Cyprinidae</taxon>
        <taxon>Labeoninae</taxon>
        <taxon>Labeonini</taxon>
        <taxon>Cirrhinus</taxon>
    </lineage>
</organism>
<protein>
    <submittedName>
        <fullName evidence="1">Uncharacterized protein</fullName>
    </submittedName>
</protein>
<gene>
    <name evidence="1" type="ORF">QQF64_032642</name>
</gene>
<comment type="caution">
    <text evidence="1">The sequence shown here is derived from an EMBL/GenBank/DDBJ whole genome shotgun (WGS) entry which is preliminary data.</text>
</comment>
<evidence type="ECO:0000313" key="2">
    <source>
        <dbReference type="Proteomes" id="UP001558613"/>
    </source>
</evidence>
<sequence length="91" mass="10550">MLLYRLPDGRSWKRLLKGPSLFWYVRSHVFEPLGPAHQHFGPAPLMSSRRNARTLLRVNAEVEKRFPSRFRVPPRAQTDRLITRTGSSPAL</sequence>
<proteinExistence type="predicted"/>
<accession>A0ABR3MRM5</accession>
<dbReference type="EMBL" id="JAYMGO010000009">
    <property type="protein sequence ID" value="KAL1267279.1"/>
    <property type="molecule type" value="Genomic_DNA"/>
</dbReference>